<evidence type="ECO:0000313" key="3">
    <source>
        <dbReference type="Proteomes" id="UP000693946"/>
    </source>
</evidence>
<reference evidence="2 3" key="1">
    <citation type="journal article" date="2021" name="Sci. Rep.">
        <title>Chromosome anchoring in Senegalese sole (Solea senegalensis) reveals sex-associated markers and genome rearrangements in flatfish.</title>
        <authorList>
            <person name="Guerrero-Cozar I."/>
            <person name="Gomez-Garrido J."/>
            <person name="Berbel C."/>
            <person name="Martinez-Blanch J.F."/>
            <person name="Alioto T."/>
            <person name="Claros M.G."/>
            <person name="Gagnaire P.A."/>
            <person name="Manchado M."/>
        </authorList>
    </citation>
    <scope>NUCLEOTIDE SEQUENCE [LARGE SCALE GENOMIC DNA]</scope>
    <source>
        <strain evidence="2">Sse05_10M</strain>
    </source>
</reference>
<dbReference type="Proteomes" id="UP000693946">
    <property type="component" value="Linkage Group LG2"/>
</dbReference>
<dbReference type="AlphaFoldDB" id="A0AAV6RFZ3"/>
<gene>
    <name evidence="2" type="ORF">JOB18_028609</name>
</gene>
<name>A0AAV6RFZ3_SOLSE</name>
<feature type="region of interest" description="Disordered" evidence="1">
    <location>
        <begin position="1"/>
        <end position="20"/>
    </location>
</feature>
<organism evidence="2 3">
    <name type="scientific">Solea senegalensis</name>
    <name type="common">Senegalese sole</name>
    <dbReference type="NCBI Taxonomy" id="28829"/>
    <lineage>
        <taxon>Eukaryota</taxon>
        <taxon>Metazoa</taxon>
        <taxon>Chordata</taxon>
        <taxon>Craniata</taxon>
        <taxon>Vertebrata</taxon>
        <taxon>Euteleostomi</taxon>
        <taxon>Actinopterygii</taxon>
        <taxon>Neopterygii</taxon>
        <taxon>Teleostei</taxon>
        <taxon>Neoteleostei</taxon>
        <taxon>Acanthomorphata</taxon>
        <taxon>Carangaria</taxon>
        <taxon>Pleuronectiformes</taxon>
        <taxon>Pleuronectoidei</taxon>
        <taxon>Soleidae</taxon>
        <taxon>Solea</taxon>
    </lineage>
</organism>
<sequence length="77" mass="8649">MSSNQSAMDPVDTGVKKRKRCQVCPTRGDSKTSTSCVKSPTILTEEKRELKENGKDLWIQVFVTLVSIRSWATTDFP</sequence>
<accession>A0AAV6RFZ3</accession>
<dbReference type="EMBL" id="JAGKHQ010000012">
    <property type="protein sequence ID" value="KAG7502906.1"/>
    <property type="molecule type" value="Genomic_DNA"/>
</dbReference>
<protein>
    <submittedName>
        <fullName evidence="2">Uncharacterized protein</fullName>
    </submittedName>
</protein>
<comment type="caution">
    <text evidence="2">The sequence shown here is derived from an EMBL/GenBank/DDBJ whole genome shotgun (WGS) entry which is preliminary data.</text>
</comment>
<evidence type="ECO:0000313" key="2">
    <source>
        <dbReference type="EMBL" id="KAG7502906.1"/>
    </source>
</evidence>
<keyword evidence="3" id="KW-1185">Reference proteome</keyword>
<evidence type="ECO:0000256" key="1">
    <source>
        <dbReference type="SAM" id="MobiDB-lite"/>
    </source>
</evidence>
<proteinExistence type="predicted"/>